<comment type="similarity">
    <text evidence="1">Belongs to the peptidase C59 family.</text>
</comment>
<reference evidence="4 5" key="1">
    <citation type="journal article" date="2015" name="Genome Announc.">
        <title>Expanding the biotechnology potential of lactobacilli through comparative genomics of 213 strains and associated genera.</title>
        <authorList>
            <person name="Sun Z."/>
            <person name="Harris H.M."/>
            <person name="McCann A."/>
            <person name="Guo C."/>
            <person name="Argimon S."/>
            <person name="Zhang W."/>
            <person name="Yang X."/>
            <person name="Jeffery I.B."/>
            <person name="Cooney J.C."/>
            <person name="Kagawa T.F."/>
            <person name="Liu W."/>
            <person name="Song Y."/>
            <person name="Salvetti E."/>
            <person name="Wrobel A."/>
            <person name="Rasinkangas P."/>
            <person name="Parkhill J."/>
            <person name="Rea M.C."/>
            <person name="O'Sullivan O."/>
            <person name="Ritari J."/>
            <person name="Douillard F.P."/>
            <person name="Paul Ross R."/>
            <person name="Yang R."/>
            <person name="Briner A.E."/>
            <person name="Felis G.E."/>
            <person name="de Vos W.M."/>
            <person name="Barrangou R."/>
            <person name="Klaenhammer T.R."/>
            <person name="Caufield P.W."/>
            <person name="Cui Y."/>
            <person name="Zhang H."/>
            <person name="O'Toole P.W."/>
        </authorList>
    </citation>
    <scope>NUCLEOTIDE SEQUENCE [LARGE SCALE GENOMIC DNA]</scope>
    <source>
        <strain evidence="4 5">DSM 20690</strain>
    </source>
</reference>
<dbReference type="PANTHER" id="PTHR35527">
    <property type="entry name" value="CHOLOYLGLYCINE HYDROLASE"/>
    <property type="match status" value="1"/>
</dbReference>
<protein>
    <submittedName>
        <fullName evidence="4">Choloylglycine hydrolase</fullName>
    </submittedName>
</protein>
<comment type="caution">
    <text evidence="4">The sequence shown here is derived from an EMBL/GenBank/DDBJ whole genome shotgun (WGS) entry which is preliminary data.</text>
</comment>
<dbReference type="OrthoDB" id="9794717at2"/>
<dbReference type="STRING" id="53444.AYR59_02545"/>
<dbReference type="Pfam" id="PF02275">
    <property type="entry name" value="CBAH"/>
    <property type="match status" value="1"/>
</dbReference>
<dbReference type="GO" id="GO:0016787">
    <property type="term" value="F:hydrolase activity"/>
    <property type="evidence" value="ECO:0007669"/>
    <property type="project" value="UniProtKB-KW"/>
</dbReference>
<dbReference type="PATRIC" id="fig|1122148.6.peg.1151"/>
<accession>A0A0R2JUZ6</accession>
<evidence type="ECO:0000259" key="3">
    <source>
        <dbReference type="Pfam" id="PF02275"/>
    </source>
</evidence>
<name>A0A0R2JUZ6_9LACO</name>
<feature type="domain" description="Choloylglycine hydrolase/NAAA C-terminal" evidence="3">
    <location>
        <begin position="2"/>
        <end position="321"/>
    </location>
</feature>
<dbReference type="EMBL" id="JQBT01000033">
    <property type="protein sequence ID" value="KRN78844.1"/>
    <property type="molecule type" value="Genomic_DNA"/>
</dbReference>
<dbReference type="SUPFAM" id="SSF56235">
    <property type="entry name" value="N-terminal nucleophile aminohydrolases (Ntn hydrolases)"/>
    <property type="match status" value="1"/>
</dbReference>
<dbReference type="InterPro" id="IPR029055">
    <property type="entry name" value="Ntn_hydrolases_N"/>
</dbReference>
<dbReference type="AlphaFoldDB" id="A0A0R2JUZ6"/>
<proteinExistence type="inferred from homology"/>
<evidence type="ECO:0000256" key="2">
    <source>
        <dbReference type="ARBA" id="ARBA00022801"/>
    </source>
</evidence>
<evidence type="ECO:0000256" key="1">
    <source>
        <dbReference type="ARBA" id="ARBA00006625"/>
    </source>
</evidence>
<dbReference type="Gene3D" id="3.60.60.10">
    <property type="entry name" value="Penicillin V Acylase, Chain A"/>
    <property type="match status" value="1"/>
</dbReference>
<evidence type="ECO:0000313" key="4">
    <source>
        <dbReference type="EMBL" id="KRN78844.1"/>
    </source>
</evidence>
<keyword evidence="5" id="KW-1185">Reference proteome</keyword>
<sequence>MCTSIIIKSKSGNPYWGRTMDFVPQFFDTPNEPAIIPSQIINIPANYEIHSELENWKSKYAIMGVGLKNSEILYDGINEKGLVGDIQILTEATHASLDSLESRNLKPVLGEEFFTYILSQCKNITEVKELTSKLGLLDQKYHLKNHELSLSPHYTFMEESGAAVVLEPTDNGAFKIYDSVGVMTNSPEYSYHTNNIRNYISLNDMNITSGNIGGKLPLEPIEKGTGYGLFGLPGDYTSPSRFVRSMYIANNINDFSDEEAIPTLYNVFKPVMIPKGMGRYPNNHNLTDYTQYWSGYDIKNRTLYLQIPTCLTLTKVTLNSQSDKLITMDINEDWKTNNPIQA</sequence>
<dbReference type="InterPro" id="IPR029132">
    <property type="entry name" value="CBAH/NAAA_C"/>
</dbReference>
<organism evidence="4 5">
    <name type="scientific">Fructilactobacillus lindneri DSM 20690 = JCM 11027</name>
    <dbReference type="NCBI Taxonomy" id="1122148"/>
    <lineage>
        <taxon>Bacteria</taxon>
        <taxon>Bacillati</taxon>
        <taxon>Bacillota</taxon>
        <taxon>Bacilli</taxon>
        <taxon>Lactobacillales</taxon>
        <taxon>Lactobacillaceae</taxon>
        <taxon>Fructilactobacillus</taxon>
    </lineage>
</organism>
<gene>
    <name evidence="4" type="ORF">IV52_GL001124</name>
</gene>
<evidence type="ECO:0000313" key="5">
    <source>
        <dbReference type="Proteomes" id="UP000051565"/>
    </source>
</evidence>
<keyword evidence="2 4" id="KW-0378">Hydrolase</keyword>
<dbReference type="InterPro" id="IPR052193">
    <property type="entry name" value="Peptidase_C59"/>
</dbReference>
<dbReference type="RefSeq" id="WP_078775166.1">
    <property type="nucleotide sequence ID" value="NZ_FUXS01000002.1"/>
</dbReference>
<dbReference type="PANTHER" id="PTHR35527:SF2">
    <property type="entry name" value="HYDROLASE"/>
    <property type="match status" value="1"/>
</dbReference>
<dbReference type="Proteomes" id="UP000051565">
    <property type="component" value="Unassembled WGS sequence"/>
</dbReference>